<accession>A0ABY4GYL8</accession>
<evidence type="ECO:0000313" key="1">
    <source>
        <dbReference type="EMBL" id="UOQ93295.1"/>
    </source>
</evidence>
<dbReference type="EMBL" id="CP095074">
    <property type="protein sequence ID" value="UOQ93295.1"/>
    <property type="molecule type" value="Genomic_DNA"/>
</dbReference>
<evidence type="ECO:0008006" key="3">
    <source>
        <dbReference type="Google" id="ProtNLM"/>
    </source>
</evidence>
<organism evidence="1 2">
    <name type="scientific">Halobacillus shinanisalinarum</name>
    <dbReference type="NCBI Taxonomy" id="2932258"/>
    <lineage>
        <taxon>Bacteria</taxon>
        <taxon>Bacillati</taxon>
        <taxon>Bacillota</taxon>
        <taxon>Bacilli</taxon>
        <taxon>Bacillales</taxon>
        <taxon>Bacillaceae</taxon>
        <taxon>Halobacillus</taxon>
    </lineage>
</organism>
<dbReference type="RefSeq" id="WP_244752897.1">
    <property type="nucleotide sequence ID" value="NZ_CP095074.1"/>
</dbReference>
<evidence type="ECO:0000313" key="2">
    <source>
        <dbReference type="Proteomes" id="UP000831880"/>
    </source>
</evidence>
<proteinExistence type="predicted"/>
<name>A0ABY4GYL8_9BACI</name>
<dbReference type="PROSITE" id="PS51257">
    <property type="entry name" value="PROKAR_LIPOPROTEIN"/>
    <property type="match status" value="1"/>
</dbReference>
<gene>
    <name evidence="1" type="ORF">MUO14_23450</name>
</gene>
<sequence length="229" mass="25939">MYKNVGIIMVITILLAGCSNNNTVSIEGNIFEVNHEKKTFVVFVEDELMAEQEMDHDKKQKSIEAFLVKTDKSLEVKGEVDSFNGLKQGQKVAVEIGENYEEKLVTKDDLLNYSKLPAYESQTVTVTPYSKQEIVQELTVEEGYGLYTYHPEPNEEGGYDAYPSSVAANFPFQRIQVTHSVSDVKNTEELLELYEGSPTYIITDEKGIAFKTNKITKLNEFIKTLEKPK</sequence>
<keyword evidence="2" id="KW-1185">Reference proteome</keyword>
<dbReference type="Proteomes" id="UP000831880">
    <property type="component" value="Chromosome"/>
</dbReference>
<reference evidence="1 2" key="1">
    <citation type="submission" date="2022-04" db="EMBL/GenBank/DDBJ databases">
        <title>Halobacillus sp. isolated from saltern.</title>
        <authorList>
            <person name="Won M."/>
            <person name="Lee C.-M."/>
            <person name="Woen H.-Y."/>
            <person name="Kwon S.-W."/>
        </authorList>
    </citation>
    <scope>NUCLEOTIDE SEQUENCE [LARGE SCALE GENOMIC DNA]</scope>
    <source>
        <strain evidence="1 2">SSTM10-2</strain>
    </source>
</reference>
<protein>
    <recommendedName>
        <fullName evidence="3">Lipoprotein</fullName>
    </recommendedName>
</protein>